<feature type="transmembrane region" description="Helical" evidence="1">
    <location>
        <begin position="71"/>
        <end position="92"/>
    </location>
</feature>
<dbReference type="Proteomes" id="UP000027931">
    <property type="component" value="Unassembled WGS sequence"/>
</dbReference>
<keyword evidence="1" id="KW-0812">Transmembrane</keyword>
<gene>
    <name evidence="2" type="ORF">EL26_00385</name>
</gene>
<name>A0A074MH95_9BACL</name>
<feature type="transmembrane region" description="Helical" evidence="1">
    <location>
        <begin position="39"/>
        <end position="65"/>
    </location>
</feature>
<sequence>MKKSELAYWIGANAGISIISVLISTFLILSIAPTLYTELFILGFFLIPMAAAFASTVVTGVFSGMGVVRQYWHGTPAIILSIFLSLGTIGLVQDHLRFPDKQEAAKDRDPEHGFHVDAEDLGAEYMGKLPDGFGMEHIEDIQVTTDHTRKYWFRFEKVYLLKSNEVSLAYYDWMWDRFSAVKTDDQLIDDLTAFEHLSKKPKGTIEWQLAKDSFVFNTKDKVHYLVHLKPDGNQISIDHVDVQ</sequence>
<evidence type="ECO:0000313" key="3">
    <source>
        <dbReference type="Proteomes" id="UP000027931"/>
    </source>
</evidence>
<keyword evidence="3" id="KW-1185">Reference proteome</keyword>
<comment type="caution">
    <text evidence="2">The sequence shown here is derived from an EMBL/GenBank/DDBJ whole genome shotgun (WGS) entry which is preliminary data.</text>
</comment>
<keyword evidence="1" id="KW-0472">Membrane</keyword>
<dbReference type="STRING" id="1157490.EL26_00385"/>
<evidence type="ECO:0000256" key="1">
    <source>
        <dbReference type="SAM" id="Phobius"/>
    </source>
</evidence>
<feature type="transmembrane region" description="Helical" evidence="1">
    <location>
        <begin position="6"/>
        <end position="32"/>
    </location>
</feature>
<dbReference type="RefSeq" id="WP_038083231.1">
    <property type="nucleotide sequence ID" value="NZ_JMIR01000001.1"/>
</dbReference>
<reference evidence="2 3" key="1">
    <citation type="journal article" date="2013" name="Int. J. Syst. Evol. Microbiol.">
        <title>Tumebacillus flagellatus sp. nov., an alpha-amylase/pullulanase-producing bacterium isolated from cassava wastewater.</title>
        <authorList>
            <person name="Wang Q."/>
            <person name="Xie N."/>
            <person name="Qin Y."/>
            <person name="Shen N."/>
            <person name="Zhu J."/>
            <person name="Mi H."/>
            <person name="Huang R."/>
        </authorList>
    </citation>
    <scope>NUCLEOTIDE SEQUENCE [LARGE SCALE GENOMIC DNA]</scope>
    <source>
        <strain evidence="2 3">GST4</strain>
    </source>
</reference>
<dbReference type="EMBL" id="JMIR01000001">
    <property type="protein sequence ID" value="KEO85057.1"/>
    <property type="molecule type" value="Genomic_DNA"/>
</dbReference>
<evidence type="ECO:0000313" key="2">
    <source>
        <dbReference type="EMBL" id="KEO85057.1"/>
    </source>
</evidence>
<protein>
    <submittedName>
        <fullName evidence="2">Uncharacterized protein</fullName>
    </submittedName>
</protein>
<organism evidence="2 3">
    <name type="scientific">Tumebacillus flagellatus</name>
    <dbReference type="NCBI Taxonomy" id="1157490"/>
    <lineage>
        <taxon>Bacteria</taxon>
        <taxon>Bacillati</taxon>
        <taxon>Bacillota</taxon>
        <taxon>Bacilli</taxon>
        <taxon>Bacillales</taxon>
        <taxon>Alicyclobacillaceae</taxon>
        <taxon>Tumebacillus</taxon>
    </lineage>
</organism>
<dbReference type="AlphaFoldDB" id="A0A074MH95"/>
<keyword evidence="1" id="KW-1133">Transmembrane helix</keyword>
<proteinExistence type="predicted"/>
<accession>A0A074MH95</accession>